<evidence type="ECO:0000256" key="6">
    <source>
        <dbReference type="RuleBase" id="RU000553"/>
    </source>
</evidence>
<feature type="active site" evidence="5">
    <location>
        <position position="36"/>
    </location>
</feature>
<evidence type="ECO:0000256" key="4">
    <source>
        <dbReference type="ARBA" id="ARBA00047645"/>
    </source>
</evidence>
<dbReference type="PROSITE" id="PS00151">
    <property type="entry name" value="ACYLPHOSPHATASE_2"/>
    <property type="match status" value="1"/>
</dbReference>
<dbReference type="Proteomes" id="UP001162834">
    <property type="component" value="Chromosome"/>
</dbReference>
<protein>
    <recommendedName>
        <fullName evidence="3 5">Acylphosphatase</fullName>
        <ecNumber evidence="2 5">3.6.1.7</ecNumber>
    </recommendedName>
</protein>
<dbReference type="GO" id="GO:0003998">
    <property type="term" value="F:acylphosphatase activity"/>
    <property type="evidence" value="ECO:0007669"/>
    <property type="project" value="UniProtKB-EC"/>
</dbReference>
<dbReference type="KEGG" id="sbae:DSM104329_02230"/>
<keyword evidence="10" id="KW-1185">Reference proteome</keyword>
<dbReference type="RefSeq" id="WP_259315515.1">
    <property type="nucleotide sequence ID" value="NZ_CP087164.1"/>
</dbReference>
<comment type="similarity">
    <text evidence="1 7">Belongs to the acylphosphatase family.</text>
</comment>
<evidence type="ECO:0000313" key="9">
    <source>
        <dbReference type="EMBL" id="UGS35833.1"/>
    </source>
</evidence>
<accession>A0A9E7C0X1</accession>
<evidence type="ECO:0000313" key="10">
    <source>
        <dbReference type="Proteomes" id="UP001162834"/>
    </source>
</evidence>
<dbReference type="PROSITE" id="PS00150">
    <property type="entry name" value="ACYLPHOSPHATASE_1"/>
    <property type="match status" value="1"/>
</dbReference>
<dbReference type="Gene3D" id="3.30.70.100">
    <property type="match status" value="1"/>
</dbReference>
<evidence type="ECO:0000256" key="1">
    <source>
        <dbReference type="ARBA" id="ARBA00005614"/>
    </source>
</evidence>
<dbReference type="PANTHER" id="PTHR47268">
    <property type="entry name" value="ACYLPHOSPHATASE"/>
    <property type="match status" value="1"/>
</dbReference>
<dbReference type="EC" id="3.6.1.7" evidence="2 5"/>
<dbReference type="InterPro" id="IPR017968">
    <property type="entry name" value="Acylphosphatase_CS"/>
</dbReference>
<gene>
    <name evidence="9" type="primary">acyP</name>
    <name evidence="9" type="ORF">DSM104329_02230</name>
</gene>
<dbReference type="AlphaFoldDB" id="A0A9E7C0X1"/>
<evidence type="ECO:0000256" key="3">
    <source>
        <dbReference type="ARBA" id="ARBA00015991"/>
    </source>
</evidence>
<organism evidence="9 10">
    <name type="scientific">Capillimicrobium parvum</name>
    <dbReference type="NCBI Taxonomy" id="2884022"/>
    <lineage>
        <taxon>Bacteria</taxon>
        <taxon>Bacillati</taxon>
        <taxon>Actinomycetota</taxon>
        <taxon>Thermoleophilia</taxon>
        <taxon>Solirubrobacterales</taxon>
        <taxon>Capillimicrobiaceae</taxon>
        <taxon>Capillimicrobium</taxon>
    </lineage>
</organism>
<evidence type="ECO:0000259" key="8">
    <source>
        <dbReference type="PROSITE" id="PS51160"/>
    </source>
</evidence>
<evidence type="ECO:0000256" key="2">
    <source>
        <dbReference type="ARBA" id="ARBA00012150"/>
    </source>
</evidence>
<dbReference type="PANTHER" id="PTHR47268:SF4">
    <property type="entry name" value="ACYLPHOSPHATASE"/>
    <property type="match status" value="1"/>
</dbReference>
<evidence type="ECO:0000256" key="7">
    <source>
        <dbReference type="RuleBase" id="RU004168"/>
    </source>
</evidence>
<dbReference type="InterPro" id="IPR001792">
    <property type="entry name" value="Acylphosphatase-like_dom"/>
</dbReference>
<sequence>MVRRRVIVSGRVQGVFFRDSTRREAARLGVAGWARNCGDGTVEAVFEGPQEAVSQAVEFVRTGPPRAQVQRVEVFDEPAEGLRGFDVG</sequence>
<dbReference type="PRINTS" id="PR00112">
    <property type="entry name" value="ACYLPHPHTASE"/>
</dbReference>
<keyword evidence="5 6" id="KW-0378">Hydrolase</keyword>
<proteinExistence type="inferred from homology"/>
<comment type="catalytic activity">
    <reaction evidence="4 5 6">
        <text>an acyl phosphate + H2O = a carboxylate + phosphate + H(+)</text>
        <dbReference type="Rhea" id="RHEA:14965"/>
        <dbReference type="ChEBI" id="CHEBI:15377"/>
        <dbReference type="ChEBI" id="CHEBI:15378"/>
        <dbReference type="ChEBI" id="CHEBI:29067"/>
        <dbReference type="ChEBI" id="CHEBI:43474"/>
        <dbReference type="ChEBI" id="CHEBI:59918"/>
        <dbReference type="EC" id="3.6.1.7"/>
    </reaction>
</comment>
<evidence type="ECO:0000256" key="5">
    <source>
        <dbReference type="PROSITE-ProRule" id="PRU00520"/>
    </source>
</evidence>
<feature type="domain" description="Acylphosphatase-like" evidence="8">
    <location>
        <begin position="3"/>
        <end position="88"/>
    </location>
</feature>
<name>A0A9E7C0X1_9ACTN</name>
<dbReference type="Pfam" id="PF00708">
    <property type="entry name" value="Acylphosphatase"/>
    <property type="match status" value="1"/>
</dbReference>
<reference evidence="9" key="1">
    <citation type="journal article" date="2022" name="Int. J. Syst. Evol. Microbiol.">
        <title>Pseudomonas aegrilactucae sp. nov. and Pseudomonas morbosilactucae sp. nov., pathogens causing bacterial rot of lettuce in Japan.</title>
        <authorList>
            <person name="Sawada H."/>
            <person name="Fujikawa T."/>
            <person name="Satou M."/>
        </authorList>
    </citation>
    <scope>NUCLEOTIDE SEQUENCE</scope>
    <source>
        <strain evidence="9">0166_1</strain>
    </source>
</reference>
<feature type="active site" evidence="5">
    <location>
        <position position="18"/>
    </location>
</feature>
<dbReference type="SUPFAM" id="SSF54975">
    <property type="entry name" value="Acylphosphatase/BLUF domain-like"/>
    <property type="match status" value="1"/>
</dbReference>
<dbReference type="PROSITE" id="PS51160">
    <property type="entry name" value="ACYLPHOSPHATASE_3"/>
    <property type="match status" value="1"/>
</dbReference>
<dbReference type="InterPro" id="IPR036046">
    <property type="entry name" value="Acylphosphatase-like_dom_sf"/>
</dbReference>
<dbReference type="EMBL" id="CP087164">
    <property type="protein sequence ID" value="UGS35833.1"/>
    <property type="molecule type" value="Genomic_DNA"/>
</dbReference>
<dbReference type="InterPro" id="IPR020456">
    <property type="entry name" value="Acylphosphatase"/>
</dbReference>